<evidence type="ECO:0000256" key="1">
    <source>
        <dbReference type="ARBA" id="ARBA00007074"/>
    </source>
</evidence>
<evidence type="ECO:0000256" key="5">
    <source>
        <dbReference type="ARBA" id="ARBA00022807"/>
    </source>
</evidence>
<dbReference type="STRING" id="100884.GCA_000269565_02054"/>
<dbReference type="InterPro" id="IPR038765">
    <property type="entry name" value="Papain-like_cys_pep_sf"/>
</dbReference>
<dbReference type="EMBL" id="ADKX01000033">
    <property type="protein sequence ID" value="EFW04834.1"/>
    <property type="molecule type" value="Genomic_DNA"/>
</dbReference>
<dbReference type="PROSITE" id="PS51935">
    <property type="entry name" value="NLPC_P60"/>
    <property type="match status" value="1"/>
</dbReference>
<gene>
    <name evidence="9" type="ORF">HMPREF9488_01958</name>
</gene>
<organism evidence="9 10">
    <name type="scientific">Coprobacillus cateniformis</name>
    <dbReference type="NCBI Taxonomy" id="100884"/>
    <lineage>
        <taxon>Bacteria</taxon>
        <taxon>Bacillati</taxon>
        <taxon>Bacillota</taxon>
        <taxon>Erysipelotrichia</taxon>
        <taxon>Erysipelotrichales</taxon>
        <taxon>Coprobacillaceae</taxon>
        <taxon>Coprobacillus</taxon>
    </lineage>
</organism>
<dbReference type="InterPro" id="IPR000064">
    <property type="entry name" value="NLP_P60_dom"/>
</dbReference>
<keyword evidence="4" id="KW-0378">Hydrolase</keyword>
<feature type="domain" description="NlpC/P60" evidence="8">
    <location>
        <begin position="264"/>
        <end position="407"/>
    </location>
</feature>
<name>E7GB18_9FIRM</name>
<dbReference type="GeneID" id="78229901"/>
<dbReference type="RefSeq" id="WP_008789059.1">
    <property type="nucleotide sequence ID" value="NZ_AKCB01000001.1"/>
</dbReference>
<evidence type="ECO:0000313" key="10">
    <source>
        <dbReference type="Proteomes" id="UP000003157"/>
    </source>
</evidence>
<dbReference type="PANTHER" id="PTHR47053:SF1">
    <property type="entry name" value="MUREIN DD-ENDOPEPTIDASE MEPH-RELATED"/>
    <property type="match status" value="1"/>
</dbReference>
<evidence type="ECO:0000256" key="4">
    <source>
        <dbReference type="ARBA" id="ARBA00022801"/>
    </source>
</evidence>
<dbReference type="Gene3D" id="6.10.250.3150">
    <property type="match status" value="1"/>
</dbReference>
<evidence type="ECO:0000256" key="3">
    <source>
        <dbReference type="ARBA" id="ARBA00022729"/>
    </source>
</evidence>
<dbReference type="HOGENOM" id="CLU_034085_0_0_9"/>
<proteinExistence type="inferred from homology"/>
<comment type="caution">
    <text evidence="9">The sequence shown here is derived from an EMBL/GenBank/DDBJ whole genome shotgun (WGS) entry which is preliminary data.</text>
</comment>
<dbReference type="PANTHER" id="PTHR47053">
    <property type="entry name" value="MUREIN DD-ENDOPEPTIDASE MEPH-RELATED"/>
    <property type="match status" value="1"/>
</dbReference>
<comment type="similarity">
    <text evidence="1">Belongs to the peptidase C40 family.</text>
</comment>
<evidence type="ECO:0000256" key="7">
    <source>
        <dbReference type="SAM" id="SignalP"/>
    </source>
</evidence>
<dbReference type="InterPro" id="IPR051202">
    <property type="entry name" value="Peptidase_C40"/>
</dbReference>
<dbReference type="Pfam" id="PF00877">
    <property type="entry name" value="NLPC_P60"/>
    <property type="match status" value="1"/>
</dbReference>
<evidence type="ECO:0000256" key="2">
    <source>
        <dbReference type="ARBA" id="ARBA00022670"/>
    </source>
</evidence>
<dbReference type="SUPFAM" id="SSF54001">
    <property type="entry name" value="Cysteine proteinases"/>
    <property type="match status" value="1"/>
</dbReference>
<feature type="chain" id="PRO_5039051877" description="NlpC/P60 domain-containing protein" evidence="7">
    <location>
        <begin position="22"/>
        <end position="407"/>
    </location>
</feature>
<protein>
    <recommendedName>
        <fullName evidence="8">NlpC/P60 domain-containing protein</fullName>
    </recommendedName>
</protein>
<dbReference type="Gene3D" id="3.90.1720.10">
    <property type="entry name" value="endopeptidase domain like (from Nostoc punctiforme)"/>
    <property type="match status" value="1"/>
</dbReference>
<keyword evidence="6" id="KW-0175">Coiled coil</keyword>
<dbReference type="AlphaFoldDB" id="E7GB18"/>
<dbReference type="GO" id="GO:0008234">
    <property type="term" value="F:cysteine-type peptidase activity"/>
    <property type="evidence" value="ECO:0007669"/>
    <property type="project" value="UniProtKB-KW"/>
</dbReference>
<keyword evidence="3 7" id="KW-0732">Signal</keyword>
<sequence length="407" mass="44639">MKKLVLSFLAICSIFTMTVSSNQVGANDFAGNESKYIKLCSSSSLKKSDKKTCEEFNEYLRKKNSNLKNEIKETKKELSDTNNDISQVSSKINTLNSEISSKESEINYLLSSIEKVKKDITKKEEQMKQRLYVMQTTYNSNWMLDFLFGAEDFTTFFSRLTSLNDITSYEKELVADLTKQKESLDSQKETLLNAKAALQSQKNTQLALQDKLIDLKASQQKNIADSQAEAKKVSAAQQKIDAALEQLMSQAPSGGGGSYVPGSSAKGNAIAQKALTKLGARYWWGAPGGGFGDGQGLDNPNAKYFDCSGFVAWAHRQSGVKIGRTTAAGYSRSGKAVTRAQLQPGDVITFSYGSGVAHIGIYIGGGSFVHAAGNGSGTRGQYANQCVKTSQLAGYWEKYVYNYRRLY</sequence>
<dbReference type="InterPro" id="IPR057309">
    <property type="entry name" value="PcsB_CC"/>
</dbReference>
<accession>E7GB18</accession>
<feature type="signal peptide" evidence="7">
    <location>
        <begin position="1"/>
        <end position="21"/>
    </location>
</feature>
<dbReference type="Pfam" id="PF24568">
    <property type="entry name" value="CC_PcsB"/>
    <property type="match status" value="1"/>
</dbReference>
<feature type="coiled-coil region" evidence="6">
    <location>
        <begin position="174"/>
        <end position="204"/>
    </location>
</feature>
<dbReference type="GO" id="GO:0006508">
    <property type="term" value="P:proteolysis"/>
    <property type="evidence" value="ECO:0007669"/>
    <property type="project" value="UniProtKB-KW"/>
</dbReference>
<dbReference type="eggNOG" id="COG0791">
    <property type="taxonomic scope" value="Bacteria"/>
</dbReference>
<evidence type="ECO:0000313" key="9">
    <source>
        <dbReference type="EMBL" id="EFW04834.1"/>
    </source>
</evidence>
<keyword evidence="10" id="KW-1185">Reference proteome</keyword>
<dbReference type="eggNOG" id="COG4942">
    <property type="taxonomic scope" value="Bacteria"/>
</dbReference>
<feature type="coiled-coil region" evidence="6">
    <location>
        <begin position="57"/>
        <end position="105"/>
    </location>
</feature>
<evidence type="ECO:0000259" key="8">
    <source>
        <dbReference type="PROSITE" id="PS51935"/>
    </source>
</evidence>
<keyword evidence="5" id="KW-0788">Thiol protease</keyword>
<keyword evidence="2" id="KW-0645">Protease</keyword>
<dbReference type="OrthoDB" id="1654978at2"/>
<reference evidence="9 10" key="1">
    <citation type="submission" date="2010-12" db="EMBL/GenBank/DDBJ databases">
        <title>The Genome Sequence of Coprobacillus sp. strain 29_1.</title>
        <authorList>
            <consortium name="The Broad Institute Genome Sequencing Platform"/>
            <person name="Earl A."/>
            <person name="Ward D."/>
            <person name="Feldgarden M."/>
            <person name="Gevers D."/>
            <person name="Daigneault M."/>
            <person name="Sibley C.D."/>
            <person name="White A."/>
            <person name="Strauss J."/>
            <person name="Allen-Vercoe E."/>
            <person name="Young S.K."/>
            <person name="Zeng Q."/>
            <person name="Gargeya S."/>
            <person name="Fitzgerald M."/>
            <person name="Haas B."/>
            <person name="Abouelleil A."/>
            <person name="Alvarado L."/>
            <person name="Arachchi H.M."/>
            <person name="Berlin A."/>
            <person name="Brown A."/>
            <person name="Chapman S.B."/>
            <person name="Chen Z."/>
            <person name="Dunbar C."/>
            <person name="Freedman E."/>
            <person name="Gearin G."/>
            <person name="Gellesch M."/>
            <person name="Goldberg J."/>
            <person name="Griggs A."/>
            <person name="Gujja S."/>
            <person name="Heilman E."/>
            <person name="Heiman D."/>
            <person name="Howarth C."/>
            <person name="Larson L."/>
            <person name="Lui A."/>
            <person name="MacDonald P.J.P."/>
            <person name="Mehta T."/>
            <person name="Montmayeur A."/>
            <person name="Murphy C."/>
            <person name="Neiman D."/>
            <person name="Pearson M."/>
            <person name="Priest M."/>
            <person name="Roberts A."/>
            <person name="Saif S."/>
            <person name="Shea T."/>
            <person name="Shenoy N."/>
            <person name="Sisk P."/>
            <person name="Stolte C."/>
            <person name="Sykes S."/>
            <person name="White J."/>
            <person name="Yandava C."/>
            <person name="Nusbaum C."/>
            <person name="Birren B."/>
        </authorList>
    </citation>
    <scope>NUCLEOTIDE SEQUENCE [LARGE SCALE GENOMIC DNA]</scope>
    <source>
        <strain evidence="9 10">29_1</strain>
    </source>
</reference>
<dbReference type="Proteomes" id="UP000003157">
    <property type="component" value="Unassembled WGS sequence"/>
</dbReference>
<evidence type="ECO:0000256" key="6">
    <source>
        <dbReference type="SAM" id="Coils"/>
    </source>
</evidence>